<keyword evidence="3 4" id="KW-0732">Signal</keyword>
<comment type="caution">
    <text evidence="6">The sequence shown here is derived from an EMBL/GenBank/DDBJ whole genome shotgun (WGS) entry which is preliminary data.</text>
</comment>
<dbReference type="Gene3D" id="3.40.190.10">
    <property type="entry name" value="Periplasmic binding protein-like II"/>
    <property type="match status" value="2"/>
</dbReference>
<gene>
    <name evidence="6" type="ORF">JOF47_004201</name>
</gene>
<proteinExistence type="inferred from homology"/>
<evidence type="ECO:0000259" key="5">
    <source>
        <dbReference type="Pfam" id="PF09084"/>
    </source>
</evidence>
<evidence type="ECO:0000256" key="2">
    <source>
        <dbReference type="ARBA" id="ARBA00010742"/>
    </source>
</evidence>
<dbReference type="PANTHER" id="PTHR30024:SF47">
    <property type="entry name" value="TAURINE-BINDING PERIPLASMIC PROTEIN"/>
    <property type="match status" value="1"/>
</dbReference>
<sequence>MTKLPSGTRSAAVVVALLAMTLSGCASASERTAETSSCPFAPDESITATARIAYQHIPNGDLIVKDQGLLEACMPNAKITWNKYDSGGDVVQAFGSNSADLGLIGSSPATKALSAPLNIDMKVVWLHDVIGAAESLIAKDTSVKSIADLKGRTIAVPFSSTAHYSLLNALREAGLDAAKDVKVINLSPDKVIGAWQSGEVDAAWVWDPTLTQLKAEGAVVTGSGETAEAGFPTFDAAGATNAFIAANPGFMDVWTRSQNYAVELINEDPKAAAVSVAVELGIAPEEVEEQFTGYKYLTAKEQGGAEYFGGKLAADFHKTAGFLHGEGEISAVGNEQDYIDGLYGASISNVGTK</sequence>
<feature type="signal peptide" evidence="4">
    <location>
        <begin position="1"/>
        <end position="28"/>
    </location>
</feature>
<accession>A0ABS4XK23</accession>
<dbReference type="RefSeq" id="WP_210002373.1">
    <property type="nucleotide sequence ID" value="NZ_BAAAJY010000004.1"/>
</dbReference>
<evidence type="ECO:0000256" key="3">
    <source>
        <dbReference type="ARBA" id="ARBA00022729"/>
    </source>
</evidence>
<keyword evidence="7" id="KW-1185">Reference proteome</keyword>
<reference evidence="6 7" key="1">
    <citation type="submission" date="2021-03" db="EMBL/GenBank/DDBJ databases">
        <title>Sequencing the genomes of 1000 actinobacteria strains.</title>
        <authorList>
            <person name="Klenk H.-P."/>
        </authorList>
    </citation>
    <scope>NUCLEOTIDE SEQUENCE [LARGE SCALE GENOMIC DNA]</scope>
    <source>
        <strain evidence="6 7">DSM 15797</strain>
    </source>
</reference>
<dbReference type="PROSITE" id="PS51257">
    <property type="entry name" value="PROKAR_LIPOPROTEIN"/>
    <property type="match status" value="1"/>
</dbReference>
<evidence type="ECO:0000256" key="1">
    <source>
        <dbReference type="ARBA" id="ARBA00004418"/>
    </source>
</evidence>
<feature type="domain" description="SsuA/THI5-like" evidence="5">
    <location>
        <begin position="83"/>
        <end position="271"/>
    </location>
</feature>
<evidence type="ECO:0000313" key="7">
    <source>
        <dbReference type="Proteomes" id="UP001296993"/>
    </source>
</evidence>
<protein>
    <submittedName>
        <fullName evidence="6">Taurine transport system substrate-binding protein</fullName>
    </submittedName>
</protein>
<organism evidence="6 7">
    <name type="scientific">Paeniglutamicibacter kerguelensis</name>
    <dbReference type="NCBI Taxonomy" id="254788"/>
    <lineage>
        <taxon>Bacteria</taxon>
        <taxon>Bacillati</taxon>
        <taxon>Actinomycetota</taxon>
        <taxon>Actinomycetes</taxon>
        <taxon>Micrococcales</taxon>
        <taxon>Micrococcaceae</taxon>
        <taxon>Paeniglutamicibacter</taxon>
    </lineage>
</organism>
<comment type="subcellular location">
    <subcellularLocation>
        <location evidence="1">Periplasm</location>
    </subcellularLocation>
</comment>
<dbReference type="Proteomes" id="UP001296993">
    <property type="component" value="Unassembled WGS sequence"/>
</dbReference>
<evidence type="ECO:0000256" key="4">
    <source>
        <dbReference type="SAM" id="SignalP"/>
    </source>
</evidence>
<dbReference type="SUPFAM" id="SSF53850">
    <property type="entry name" value="Periplasmic binding protein-like II"/>
    <property type="match status" value="1"/>
</dbReference>
<dbReference type="Pfam" id="PF09084">
    <property type="entry name" value="NMT1"/>
    <property type="match status" value="1"/>
</dbReference>
<feature type="chain" id="PRO_5046425416" evidence="4">
    <location>
        <begin position="29"/>
        <end position="353"/>
    </location>
</feature>
<dbReference type="InterPro" id="IPR015168">
    <property type="entry name" value="SsuA/THI5"/>
</dbReference>
<dbReference type="PANTHER" id="PTHR30024">
    <property type="entry name" value="ALIPHATIC SULFONATES-BINDING PROTEIN-RELATED"/>
    <property type="match status" value="1"/>
</dbReference>
<dbReference type="EMBL" id="JAGIOF010000004">
    <property type="protein sequence ID" value="MBP2388628.1"/>
    <property type="molecule type" value="Genomic_DNA"/>
</dbReference>
<comment type="similarity">
    <text evidence="2">Belongs to the bacterial solute-binding protein SsuA/TauA family.</text>
</comment>
<evidence type="ECO:0000313" key="6">
    <source>
        <dbReference type="EMBL" id="MBP2388628.1"/>
    </source>
</evidence>
<name>A0ABS4XK23_9MICC</name>